<evidence type="ECO:0000259" key="5">
    <source>
        <dbReference type="PROSITE" id="PS50931"/>
    </source>
</evidence>
<dbReference type="EMBL" id="JAGEOJ010000012">
    <property type="protein sequence ID" value="MBO2451116.1"/>
    <property type="molecule type" value="Genomic_DNA"/>
</dbReference>
<dbReference type="PANTHER" id="PTHR30346">
    <property type="entry name" value="TRANSCRIPTIONAL DUAL REGULATOR HCAR-RELATED"/>
    <property type="match status" value="1"/>
</dbReference>
<keyword evidence="3" id="KW-0238">DNA-binding</keyword>
<sequence length="295" mass="32183">MTSRQLEYFRAVARELHFTRAAEALQIAQPALSQQIRKLERQLGVTLFERDNRRVELTEAGTALLAHAERVLSDLNAVEEEMRGWGKGTRGRLRLGIARGLIAWLPKLLVEFGAEYPGIELQLREMSTAEMVEELAAGRLDAATLARGPGLHDPRLTLRSLGTEPLLLAVGPKSPFAPHGEAAVADLAGLDLIVFPPGSVVRDVIIEALTDAGVQARFRFETRDYGTARALVSAGLAAAFMPSSVAAEPGPPIRTVRLDPEPFWERSLAWPNGRRPAPALAAFIGFLNDKKNISM</sequence>
<dbReference type="RefSeq" id="WP_208259015.1">
    <property type="nucleotide sequence ID" value="NZ_JAGEOJ010000012.1"/>
</dbReference>
<evidence type="ECO:0000313" key="7">
    <source>
        <dbReference type="Proteomes" id="UP000669179"/>
    </source>
</evidence>
<evidence type="ECO:0000313" key="6">
    <source>
        <dbReference type="EMBL" id="MBO2451116.1"/>
    </source>
</evidence>
<dbReference type="AlphaFoldDB" id="A0A939T3G6"/>
<dbReference type="InterPro" id="IPR036390">
    <property type="entry name" value="WH_DNA-bd_sf"/>
</dbReference>
<dbReference type="InterPro" id="IPR005119">
    <property type="entry name" value="LysR_subst-bd"/>
</dbReference>
<dbReference type="PROSITE" id="PS50931">
    <property type="entry name" value="HTH_LYSR"/>
    <property type="match status" value="1"/>
</dbReference>
<feature type="domain" description="HTH lysR-type" evidence="5">
    <location>
        <begin position="1"/>
        <end position="58"/>
    </location>
</feature>
<evidence type="ECO:0000256" key="3">
    <source>
        <dbReference type="ARBA" id="ARBA00023125"/>
    </source>
</evidence>
<comment type="caution">
    <text evidence="6">The sequence shown here is derived from an EMBL/GenBank/DDBJ whole genome shotgun (WGS) entry which is preliminary data.</text>
</comment>
<gene>
    <name evidence="6" type="ORF">J4573_28730</name>
</gene>
<reference evidence="6" key="1">
    <citation type="submission" date="2021-03" db="EMBL/GenBank/DDBJ databases">
        <authorList>
            <person name="Kanchanasin P."/>
            <person name="Saeng-In P."/>
            <person name="Phongsopitanun W."/>
            <person name="Yuki M."/>
            <person name="Kudo T."/>
            <person name="Ohkuma M."/>
            <person name="Tanasupawat S."/>
        </authorList>
    </citation>
    <scope>NUCLEOTIDE SEQUENCE</scope>
    <source>
        <strain evidence="6">GKU 128</strain>
    </source>
</reference>
<evidence type="ECO:0000256" key="2">
    <source>
        <dbReference type="ARBA" id="ARBA00023015"/>
    </source>
</evidence>
<keyword evidence="7" id="KW-1185">Reference proteome</keyword>
<dbReference type="FunFam" id="1.10.10.10:FF:000001">
    <property type="entry name" value="LysR family transcriptional regulator"/>
    <property type="match status" value="1"/>
</dbReference>
<dbReference type="InterPro" id="IPR000847">
    <property type="entry name" value="LysR_HTH_N"/>
</dbReference>
<dbReference type="Gene3D" id="3.40.190.290">
    <property type="match status" value="1"/>
</dbReference>
<dbReference type="Proteomes" id="UP000669179">
    <property type="component" value="Unassembled WGS sequence"/>
</dbReference>
<comment type="similarity">
    <text evidence="1">Belongs to the LysR transcriptional regulatory family.</text>
</comment>
<proteinExistence type="inferred from homology"/>
<dbReference type="SUPFAM" id="SSF46785">
    <property type="entry name" value="Winged helix' DNA-binding domain"/>
    <property type="match status" value="1"/>
</dbReference>
<dbReference type="PRINTS" id="PR00039">
    <property type="entry name" value="HTHLYSR"/>
</dbReference>
<dbReference type="GO" id="GO:0003700">
    <property type="term" value="F:DNA-binding transcription factor activity"/>
    <property type="evidence" value="ECO:0007669"/>
    <property type="project" value="InterPro"/>
</dbReference>
<dbReference type="PANTHER" id="PTHR30346:SF28">
    <property type="entry name" value="HTH-TYPE TRANSCRIPTIONAL REGULATOR CYNR"/>
    <property type="match status" value="1"/>
</dbReference>
<dbReference type="CDD" id="cd05466">
    <property type="entry name" value="PBP2_LTTR_substrate"/>
    <property type="match status" value="1"/>
</dbReference>
<dbReference type="Pfam" id="PF00126">
    <property type="entry name" value="HTH_1"/>
    <property type="match status" value="1"/>
</dbReference>
<dbReference type="GO" id="GO:0003677">
    <property type="term" value="F:DNA binding"/>
    <property type="evidence" value="ECO:0007669"/>
    <property type="project" value="UniProtKB-KW"/>
</dbReference>
<protein>
    <submittedName>
        <fullName evidence="6">LysR family transcriptional regulator</fullName>
    </submittedName>
</protein>
<dbReference type="GO" id="GO:0032993">
    <property type="term" value="C:protein-DNA complex"/>
    <property type="evidence" value="ECO:0007669"/>
    <property type="project" value="TreeGrafter"/>
</dbReference>
<organism evidence="6 7">
    <name type="scientific">Actinomadura barringtoniae</name>
    <dbReference type="NCBI Taxonomy" id="1427535"/>
    <lineage>
        <taxon>Bacteria</taxon>
        <taxon>Bacillati</taxon>
        <taxon>Actinomycetota</taxon>
        <taxon>Actinomycetes</taxon>
        <taxon>Streptosporangiales</taxon>
        <taxon>Thermomonosporaceae</taxon>
        <taxon>Actinomadura</taxon>
    </lineage>
</organism>
<keyword evidence="4" id="KW-0804">Transcription</keyword>
<dbReference type="InterPro" id="IPR036388">
    <property type="entry name" value="WH-like_DNA-bd_sf"/>
</dbReference>
<evidence type="ECO:0000256" key="4">
    <source>
        <dbReference type="ARBA" id="ARBA00023163"/>
    </source>
</evidence>
<dbReference type="Pfam" id="PF03466">
    <property type="entry name" value="LysR_substrate"/>
    <property type="match status" value="1"/>
</dbReference>
<dbReference type="Gene3D" id="1.10.10.10">
    <property type="entry name" value="Winged helix-like DNA-binding domain superfamily/Winged helix DNA-binding domain"/>
    <property type="match status" value="1"/>
</dbReference>
<dbReference type="SUPFAM" id="SSF53850">
    <property type="entry name" value="Periplasmic binding protein-like II"/>
    <property type="match status" value="1"/>
</dbReference>
<evidence type="ECO:0000256" key="1">
    <source>
        <dbReference type="ARBA" id="ARBA00009437"/>
    </source>
</evidence>
<name>A0A939T3G6_9ACTN</name>
<keyword evidence="2" id="KW-0805">Transcription regulation</keyword>
<accession>A0A939T3G6</accession>